<sequence length="137" mass="14678">MPLPDALPLYLAAGALVLVLLALLVSWRAVAAARRLEQRVEGLERSLRRTNEQYQGLSAAALGAGDQMAQTHQELTRLKSRMEQVAQSGPASTGYEQAIRMARKGMAAAEIMDTCGVGQVEADLIVRLHGPQAGAQE</sequence>
<feature type="coiled-coil region" evidence="1">
    <location>
        <begin position="33"/>
        <end position="88"/>
    </location>
</feature>
<dbReference type="Pfam" id="PF10975">
    <property type="entry name" value="DUF2802"/>
    <property type="match status" value="1"/>
</dbReference>
<dbReference type="RefSeq" id="WP_121441139.1">
    <property type="nucleotide sequence ID" value="NZ_RCDA01000001.1"/>
</dbReference>
<dbReference type="AlphaFoldDB" id="A0A498CED0"/>
<protein>
    <submittedName>
        <fullName evidence="2">Uncharacterized protein DUF2802</fullName>
    </submittedName>
</protein>
<organism evidence="2 3">
    <name type="scientific">Alkalispirillum mobile</name>
    <dbReference type="NCBI Taxonomy" id="85925"/>
    <lineage>
        <taxon>Bacteria</taxon>
        <taxon>Pseudomonadati</taxon>
        <taxon>Pseudomonadota</taxon>
        <taxon>Gammaproteobacteria</taxon>
        <taxon>Chromatiales</taxon>
        <taxon>Ectothiorhodospiraceae</taxon>
        <taxon>Alkalispirillum</taxon>
    </lineage>
</organism>
<accession>A0A498CED0</accession>
<name>A0A498CED0_9GAMM</name>
<proteinExistence type="predicted"/>
<gene>
    <name evidence="2" type="ORF">DFR31_0577</name>
</gene>
<comment type="caution">
    <text evidence="2">The sequence shown here is derived from an EMBL/GenBank/DDBJ whole genome shotgun (WGS) entry which is preliminary data.</text>
</comment>
<keyword evidence="1" id="KW-0175">Coiled coil</keyword>
<keyword evidence="3" id="KW-1185">Reference proteome</keyword>
<dbReference type="InterPro" id="IPR021244">
    <property type="entry name" value="DUF2802"/>
</dbReference>
<dbReference type="EMBL" id="RCDA01000001">
    <property type="protein sequence ID" value="RLK50671.1"/>
    <property type="molecule type" value="Genomic_DNA"/>
</dbReference>
<reference evidence="2 3" key="1">
    <citation type="submission" date="2018-10" db="EMBL/GenBank/DDBJ databases">
        <title>Genomic Encyclopedia of Type Strains, Phase IV (KMG-IV): sequencing the most valuable type-strain genomes for metagenomic binning, comparative biology and taxonomic classification.</title>
        <authorList>
            <person name="Goeker M."/>
        </authorList>
    </citation>
    <scope>NUCLEOTIDE SEQUENCE [LARGE SCALE GENOMIC DNA]</scope>
    <source>
        <strain evidence="2 3">DSM 12769</strain>
    </source>
</reference>
<evidence type="ECO:0000313" key="2">
    <source>
        <dbReference type="EMBL" id="RLK50671.1"/>
    </source>
</evidence>
<dbReference type="Proteomes" id="UP000275461">
    <property type="component" value="Unassembled WGS sequence"/>
</dbReference>
<dbReference type="OrthoDB" id="5796651at2"/>
<evidence type="ECO:0000313" key="3">
    <source>
        <dbReference type="Proteomes" id="UP000275461"/>
    </source>
</evidence>
<evidence type="ECO:0000256" key="1">
    <source>
        <dbReference type="SAM" id="Coils"/>
    </source>
</evidence>